<dbReference type="RefSeq" id="WP_215337329.1">
    <property type="nucleotide sequence ID" value="NZ_JAGSGD010000001.1"/>
</dbReference>
<dbReference type="SMART" id="SM01034">
    <property type="entry name" value="BLUF"/>
    <property type="match status" value="1"/>
</dbReference>
<evidence type="ECO:0000259" key="1">
    <source>
        <dbReference type="PROSITE" id="PS50925"/>
    </source>
</evidence>
<dbReference type="InterPro" id="IPR036046">
    <property type="entry name" value="Acylphosphatase-like_dom_sf"/>
</dbReference>
<dbReference type="Gene3D" id="3.30.70.100">
    <property type="match status" value="1"/>
</dbReference>
<dbReference type="AlphaFoldDB" id="A0A941CWU2"/>
<name>A0A941CWU2_9CAUL</name>
<dbReference type="PROSITE" id="PS50925">
    <property type="entry name" value="BLUF"/>
    <property type="match status" value="1"/>
</dbReference>
<dbReference type="GO" id="GO:0009882">
    <property type="term" value="F:blue light photoreceptor activity"/>
    <property type="evidence" value="ECO:0007669"/>
    <property type="project" value="InterPro"/>
</dbReference>
<dbReference type="SUPFAM" id="SSF54975">
    <property type="entry name" value="Acylphosphatase/BLUF domain-like"/>
    <property type="match status" value="1"/>
</dbReference>
<evidence type="ECO:0000313" key="2">
    <source>
        <dbReference type="EMBL" id="MBR7617802.1"/>
    </source>
</evidence>
<dbReference type="EMBL" id="JAGSGD010000001">
    <property type="protein sequence ID" value="MBR7617802.1"/>
    <property type="molecule type" value="Genomic_DNA"/>
</dbReference>
<accession>A0A941CWU2</accession>
<organism evidence="2 3">
    <name type="scientific">Phenylobacterium glaciei</name>
    <dbReference type="NCBI Taxonomy" id="2803784"/>
    <lineage>
        <taxon>Bacteria</taxon>
        <taxon>Pseudomonadati</taxon>
        <taxon>Pseudomonadota</taxon>
        <taxon>Alphaproteobacteria</taxon>
        <taxon>Caulobacterales</taxon>
        <taxon>Caulobacteraceae</taxon>
        <taxon>Phenylobacterium</taxon>
    </lineage>
</organism>
<keyword evidence="3" id="KW-1185">Reference proteome</keyword>
<dbReference type="InterPro" id="IPR007024">
    <property type="entry name" value="BLUF_domain"/>
</dbReference>
<sequence>MSQEISSSRTLHRLIYASRQAFTPEMNPNEEIDGLIRASIRNNSATALTGLLLVHDGWFLQALEGPAGAVMTTYQRILNDPRHTESRVLSAGPASGREFGDWNMCARRVSAADDAILDTLSQRQVFDPTTLTDLAALRLLKAVRGIQDRTALSA</sequence>
<comment type="caution">
    <text evidence="2">The sequence shown here is derived from an EMBL/GenBank/DDBJ whole genome shotgun (WGS) entry which is preliminary data.</text>
</comment>
<feature type="domain" description="BLUF" evidence="1">
    <location>
        <begin position="11"/>
        <end position="105"/>
    </location>
</feature>
<dbReference type="Proteomes" id="UP000622580">
    <property type="component" value="Unassembled WGS sequence"/>
</dbReference>
<proteinExistence type="predicted"/>
<protein>
    <submittedName>
        <fullName evidence="2">BLUF domain-containing protein</fullName>
    </submittedName>
</protein>
<reference evidence="2" key="1">
    <citation type="submission" date="2021-04" db="EMBL/GenBank/DDBJ databases">
        <title>Draft genome assembly of strain Phenylobacterium sp. 20VBR1 using MiniION and Illumina platforms.</title>
        <authorList>
            <person name="Thomas F.A."/>
            <person name="Krishnan K.P."/>
            <person name="Sinha R.K."/>
        </authorList>
    </citation>
    <scope>NUCLEOTIDE SEQUENCE</scope>
    <source>
        <strain evidence="2">20VBR1</strain>
    </source>
</reference>
<dbReference type="Pfam" id="PF04940">
    <property type="entry name" value="BLUF"/>
    <property type="match status" value="1"/>
</dbReference>
<dbReference type="GO" id="GO:0071949">
    <property type="term" value="F:FAD binding"/>
    <property type="evidence" value="ECO:0007669"/>
    <property type="project" value="InterPro"/>
</dbReference>
<gene>
    <name evidence="2" type="ORF">JKL49_00245</name>
</gene>
<evidence type="ECO:0000313" key="3">
    <source>
        <dbReference type="Proteomes" id="UP000622580"/>
    </source>
</evidence>